<protein>
    <submittedName>
        <fullName evidence="1">Zinc ABC transporter substrate-binding protein</fullName>
    </submittedName>
</protein>
<accession>A0AC61SBV7</accession>
<organism evidence="1 2">
    <name type="scientific">Candidatus Methanomarinus sp</name>
    <dbReference type="NCBI Taxonomy" id="3386244"/>
    <lineage>
        <taxon>Archaea</taxon>
        <taxon>Methanobacteriati</taxon>
        <taxon>Methanobacteriota</taxon>
        <taxon>Stenosarchaea group</taxon>
        <taxon>Methanomicrobia</taxon>
        <taxon>Methanosarcinales</taxon>
        <taxon>ANME-2 cluster</taxon>
        <taxon>Candidatus Methanocomedenaceae</taxon>
        <taxon>Candidatus Methanomarinus</taxon>
    </lineage>
</organism>
<dbReference type="Proteomes" id="UP000315423">
    <property type="component" value="Unassembled WGS sequence"/>
</dbReference>
<reference evidence="1" key="1">
    <citation type="submission" date="2018-09" db="EMBL/GenBank/DDBJ databases">
        <title>A genomic encyclopedia of anaerobic methanotrophic archaea.</title>
        <authorList>
            <person name="Skennerton C.T."/>
            <person name="Chadwick G.L."/>
            <person name="Laso-Perez R."/>
            <person name="Leu A.O."/>
            <person name="Speth D.R."/>
            <person name="Yu H."/>
            <person name="Morgan-Lang C."/>
            <person name="Hatzenpichler R."/>
            <person name="Goudeau D."/>
            <person name="Malmstrom R."/>
            <person name="Woyke T."/>
            <person name="Hallam S."/>
            <person name="Tyson G.W."/>
            <person name="Wegener G."/>
            <person name="Boetius A."/>
            <person name="Orphan V.J."/>
        </authorList>
    </citation>
    <scope>NUCLEOTIDE SEQUENCE</scope>
    <source>
        <strain evidence="1">CONS3730D10UFb2</strain>
    </source>
</reference>
<comment type="caution">
    <text evidence="1">The sequence shown here is derived from an EMBL/GenBank/DDBJ whole genome shotgun (WGS) entry which is preliminary data.</text>
</comment>
<name>A0AC61SBV7_9EURY</name>
<evidence type="ECO:0000313" key="2">
    <source>
        <dbReference type="Proteomes" id="UP000315423"/>
    </source>
</evidence>
<gene>
    <name evidence="1" type="ORF">C5S46_02585</name>
</gene>
<proteinExistence type="predicted"/>
<evidence type="ECO:0000313" key="1">
    <source>
        <dbReference type="EMBL" id="TKY92053.1"/>
    </source>
</evidence>
<dbReference type="EMBL" id="QYBA01000082">
    <property type="protein sequence ID" value="TKY92053.1"/>
    <property type="molecule type" value="Genomic_DNA"/>
</dbReference>
<sequence length="283" mass="31429">MNNRVLIIILLGAVITFSACINNTQEQPSGEEQLIVIVSILPQADFVEQIGGNKTKAIVMIPPGASPITYEPTANQLMELSDAKIYAALGSGLPFEKVWLDKIRSVNKDMLIVNTSHGVDIIPKDPHIWLSPRSVKIQVENIYQGLVQVDPGNKDLYFQNKEQFLEELTTLDMQINESLRGSNNRSFMVFHPSWEYFARDYNLTMISVEIEGKEPSAGDMVNLIETAIQNNITVIFVQPQFSTNSAQVIADEIGASVVPIDPLGKDYITNMQIVTDAFTSTLL</sequence>